<reference evidence="1" key="1">
    <citation type="submission" date="2023-03" db="EMBL/GenBank/DDBJ databases">
        <title>Massive genome expansion in bonnet fungi (Mycena s.s.) driven by repeated elements and novel gene families across ecological guilds.</title>
        <authorList>
            <consortium name="Lawrence Berkeley National Laboratory"/>
            <person name="Harder C.B."/>
            <person name="Miyauchi S."/>
            <person name="Viragh M."/>
            <person name="Kuo A."/>
            <person name="Thoen E."/>
            <person name="Andreopoulos B."/>
            <person name="Lu D."/>
            <person name="Skrede I."/>
            <person name="Drula E."/>
            <person name="Henrissat B."/>
            <person name="Morin E."/>
            <person name="Kohler A."/>
            <person name="Barry K."/>
            <person name="LaButti K."/>
            <person name="Morin E."/>
            <person name="Salamov A."/>
            <person name="Lipzen A."/>
            <person name="Mereny Z."/>
            <person name="Hegedus B."/>
            <person name="Baldrian P."/>
            <person name="Stursova M."/>
            <person name="Weitz H."/>
            <person name="Taylor A."/>
            <person name="Grigoriev I.V."/>
            <person name="Nagy L.G."/>
            <person name="Martin F."/>
            <person name="Kauserud H."/>
        </authorList>
    </citation>
    <scope>NUCLEOTIDE SEQUENCE</scope>
    <source>
        <strain evidence="1">9144</strain>
    </source>
</reference>
<dbReference type="EMBL" id="JARJCW010000029">
    <property type="protein sequence ID" value="KAJ7210179.1"/>
    <property type="molecule type" value="Genomic_DNA"/>
</dbReference>
<dbReference type="AlphaFoldDB" id="A0AAD6VHZ9"/>
<evidence type="ECO:0000313" key="1">
    <source>
        <dbReference type="EMBL" id="KAJ7210179.1"/>
    </source>
</evidence>
<accession>A0AAD6VHZ9</accession>
<comment type="caution">
    <text evidence="1">The sequence shown here is derived from an EMBL/GenBank/DDBJ whole genome shotgun (WGS) entry which is preliminary data.</text>
</comment>
<gene>
    <name evidence="1" type="ORF">GGX14DRAFT_394974</name>
</gene>
<evidence type="ECO:0000313" key="2">
    <source>
        <dbReference type="Proteomes" id="UP001219525"/>
    </source>
</evidence>
<keyword evidence="2" id="KW-1185">Reference proteome</keyword>
<proteinExistence type="predicted"/>
<sequence length="220" mass="23844">MWGIEPLPSAEMSDRTIRARIREIRLSELRGQHLGCALGPRESGAFGLGSTCLDSRFGLRNSHHLADLIVSVAMLNRTDTRPSHASCSGSTPKASLPFLPAPPRPQCQCATLHPVQLEAAALCATRSLPVQSACAPMNSAPVGSTETKHWSGSMQSLRNNGLMVRPMLRLLGKPARLDRRLSAGLPSNQNLTPFAKRSSCRRKDVAQYLTNTPRQLDVGC</sequence>
<organism evidence="1 2">
    <name type="scientific">Mycena pura</name>
    <dbReference type="NCBI Taxonomy" id="153505"/>
    <lineage>
        <taxon>Eukaryota</taxon>
        <taxon>Fungi</taxon>
        <taxon>Dikarya</taxon>
        <taxon>Basidiomycota</taxon>
        <taxon>Agaricomycotina</taxon>
        <taxon>Agaricomycetes</taxon>
        <taxon>Agaricomycetidae</taxon>
        <taxon>Agaricales</taxon>
        <taxon>Marasmiineae</taxon>
        <taxon>Mycenaceae</taxon>
        <taxon>Mycena</taxon>
    </lineage>
</organism>
<dbReference type="Proteomes" id="UP001219525">
    <property type="component" value="Unassembled WGS sequence"/>
</dbReference>
<name>A0AAD6VHZ9_9AGAR</name>
<protein>
    <submittedName>
        <fullName evidence="1">Uncharacterized protein</fullName>
    </submittedName>
</protein>